<dbReference type="EMBL" id="CP115165">
    <property type="protein sequence ID" value="WDA59640.1"/>
    <property type="molecule type" value="Genomic_DNA"/>
</dbReference>
<proteinExistence type="inferred from homology"/>
<dbReference type="PANTHER" id="PTHR17224">
    <property type="entry name" value="PEPTIDYL-TRNA HYDROLASE"/>
    <property type="match status" value="1"/>
</dbReference>
<dbReference type="Gene3D" id="3.40.50.1470">
    <property type="entry name" value="Peptidyl-tRNA hydrolase"/>
    <property type="match status" value="1"/>
</dbReference>
<keyword evidence="7" id="KW-0963">Cytoplasm</keyword>
<dbReference type="HAMAP" id="MF_00083">
    <property type="entry name" value="Pept_tRNA_hydro_bact"/>
    <property type="match status" value="1"/>
</dbReference>
<dbReference type="PROSITE" id="PS01195">
    <property type="entry name" value="PEPT_TRNA_HYDROL_1"/>
    <property type="match status" value="1"/>
</dbReference>
<evidence type="ECO:0000256" key="10">
    <source>
        <dbReference type="SAM" id="MobiDB-lite"/>
    </source>
</evidence>
<dbReference type="EC" id="3.1.1.29" evidence="1 7"/>
<sequence>MKLVVGLGNPGVGYAQTRHNVGWLVVDEVARRAGATWRKEGKDAEVAEVRLGPGAGEKVLLVKPLTFMNASGKAVTPLMSFYKLDGADLLVVQDDLDSPFGLLKLRMGGRHGGQNGLRDIIRLLGHEAFARLKIGISRPPAGWAVPDWVLSRWREEEKGDLTELVRLGANAVGVWAASGLAEAQGQFNGTDLRPPPPPPPPKPASPKPAPASVPSAGTTPVSAPGGAGHTGGHVENPEEG</sequence>
<dbReference type="InterPro" id="IPR018171">
    <property type="entry name" value="Pept_tRNA_hydro_CS"/>
</dbReference>
<feature type="site" description="Stabilizes the basic form of H active site to accept a proton" evidence="7">
    <location>
        <position position="94"/>
    </location>
</feature>
<keyword evidence="4 7" id="KW-0694">RNA-binding</keyword>
<reference evidence="11 12" key="1">
    <citation type="submission" date="2022-12" db="EMBL/GenBank/DDBJ databases">
        <title>Genome Sequence of Deinococcus aquaticus Type Strain PB314.</title>
        <authorList>
            <person name="Albert C."/>
            <person name="Hill J."/>
            <person name="Boren L."/>
            <person name="Scholz-Ng S."/>
            <person name="Fatema N."/>
            <person name="Grosso R."/>
            <person name="Soboslay E."/>
            <person name="Tuohy J."/>
        </authorList>
    </citation>
    <scope>NUCLEOTIDE SEQUENCE [LARGE SCALE GENOMIC DNA]</scope>
    <source>
        <strain evidence="11 12">PB-314</strain>
    </source>
</reference>
<dbReference type="Pfam" id="PF01195">
    <property type="entry name" value="Pept_tRNA_hydro"/>
    <property type="match status" value="1"/>
</dbReference>
<comment type="function">
    <text evidence="7">Catalyzes the release of premature peptidyl moieties from peptidyl-tRNA molecules trapped in stalled 50S ribosomal subunits, and thus maintains levels of free tRNAs and 50S ribosomes.</text>
</comment>
<feature type="site" description="Discriminates between blocked and unblocked aminoacyl-tRNA" evidence="7">
    <location>
        <position position="9"/>
    </location>
</feature>
<name>A0ABY7V3F6_9DEIO</name>
<dbReference type="GO" id="GO:0004045">
    <property type="term" value="F:peptidyl-tRNA hydrolase activity"/>
    <property type="evidence" value="ECO:0007669"/>
    <property type="project" value="UniProtKB-EC"/>
</dbReference>
<comment type="catalytic activity">
    <reaction evidence="7 8">
        <text>an N-acyl-L-alpha-aminoacyl-tRNA + H2O = an N-acyl-L-amino acid + a tRNA + H(+)</text>
        <dbReference type="Rhea" id="RHEA:54448"/>
        <dbReference type="Rhea" id="RHEA-COMP:10123"/>
        <dbReference type="Rhea" id="RHEA-COMP:13883"/>
        <dbReference type="ChEBI" id="CHEBI:15377"/>
        <dbReference type="ChEBI" id="CHEBI:15378"/>
        <dbReference type="ChEBI" id="CHEBI:59874"/>
        <dbReference type="ChEBI" id="CHEBI:78442"/>
        <dbReference type="ChEBI" id="CHEBI:138191"/>
        <dbReference type="EC" id="3.1.1.29"/>
    </reaction>
</comment>
<dbReference type="NCBIfam" id="TIGR00447">
    <property type="entry name" value="pth"/>
    <property type="match status" value="1"/>
</dbReference>
<evidence type="ECO:0000313" key="12">
    <source>
        <dbReference type="Proteomes" id="UP001217044"/>
    </source>
</evidence>
<comment type="subcellular location">
    <subcellularLocation>
        <location evidence="7">Cytoplasm</location>
    </subcellularLocation>
</comment>
<evidence type="ECO:0000256" key="9">
    <source>
        <dbReference type="RuleBase" id="RU004320"/>
    </source>
</evidence>
<dbReference type="InterPro" id="IPR036416">
    <property type="entry name" value="Pept_tRNA_hydro_sf"/>
</dbReference>
<feature type="region of interest" description="Disordered" evidence="10">
    <location>
        <begin position="186"/>
        <end position="240"/>
    </location>
</feature>
<dbReference type="InterPro" id="IPR001328">
    <property type="entry name" value="Pept_tRNA_hydro"/>
</dbReference>
<organism evidence="11 12">
    <name type="scientific">Deinococcus aquaticus</name>
    <dbReference type="NCBI Taxonomy" id="328692"/>
    <lineage>
        <taxon>Bacteria</taxon>
        <taxon>Thermotogati</taxon>
        <taxon>Deinococcota</taxon>
        <taxon>Deinococci</taxon>
        <taxon>Deinococcales</taxon>
        <taxon>Deinococcaceae</taxon>
        <taxon>Deinococcus</taxon>
    </lineage>
</organism>
<dbReference type="CDD" id="cd00462">
    <property type="entry name" value="PTH"/>
    <property type="match status" value="1"/>
</dbReference>
<feature type="binding site" evidence="7">
    <location>
        <position position="67"/>
    </location>
    <ligand>
        <name>tRNA</name>
        <dbReference type="ChEBI" id="CHEBI:17843"/>
    </ligand>
</feature>
<keyword evidence="2 7" id="KW-0820">tRNA-binding</keyword>
<comment type="subunit">
    <text evidence="7">Monomer.</text>
</comment>
<feature type="binding site" evidence="7">
    <location>
        <position position="69"/>
    </location>
    <ligand>
        <name>tRNA</name>
        <dbReference type="ChEBI" id="CHEBI:17843"/>
    </ligand>
</feature>
<keyword evidence="12" id="KW-1185">Reference proteome</keyword>
<evidence type="ECO:0000256" key="8">
    <source>
        <dbReference type="RuleBase" id="RU000673"/>
    </source>
</evidence>
<feature type="binding site" evidence="7">
    <location>
        <position position="115"/>
    </location>
    <ligand>
        <name>tRNA</name>
        <dbReference type="ChEBI" id="CHEBI:17843"/>
    </ligand>
</feature>
<dbReference type="Proteomes" id="UP001217044">
    <property type="component" value="Chromosome"/>
</dbReference>
<dbReference type="PANTHER" id="PTHR17224:SF1">
    <property type="entry name" value="PEPTIDYL-TRNA HYDROLASE"/>
    <property type="match status" value="1"/>
</dbReference>
<feature type="binding site" evidence="7">
    <location>
        <position position="14"/>
    </location>
    <ligand>
        <name>tRNA</name>
        <dbReference type="ChEBI" id="CHEBI:17843"/>
    </ligand>
</feature>
<comment type="similarity">
    <text evidence="5 7 9">Belongs to the PTH family.</text>
</comment>
<protein>
    <recommendedName>
        <fullName evidence="6 7">Peptidyl-tRNA hydrolase</fullName>
        <shortName evidence="7">Pth</shortName>
        <ecNumber evidence="1 7">3.1.1.29</ecNumber>
    </recommendedName>
</protein>
<dbReference type="RefSeq" id="WP_273990213.1">
    <property type="nucleotide sequence ID" value="NZ_BAABQT010000017.1"/>
</dbReference>
<evidence type="ECO:0000256" key="5">
    <source>
        <dbReference type="ARBA" id="ARBA00038063"/>
    </source>
</evidence>
<accession>A0ABY7V3F6</accession>
<feature type="active site" description="Proton acceptor" evidence="7">
    <location>
        <position position="19"/>
    </location>
</feature>
<comment type="function">
    <text evidence="7">Hydrolyzes ribosome-free peptidyl-tRNAs (with 1 or more amino acids incorporated), which drop off the ribosome during protein synthesis, or as a result of ribosome stalling.</text>
</comment>
<evidence type="ECO:0000256" key="7">
    <source>
        <dbReference type="HAMAP-Rule" id="MF_00083"/>
    </source>
</evidence>
<evidence type="ECO:0000256" key="4">
    <source>
        <dbReference type="ARBA" id="ARBA00022884"/>
    </source>
</evidence>
<evidence type="ECO:0000313" key="11">
    <source>
        <dbReference type="EMBL" id="WDA59640.1"/>
    </source>
</evidence>
<feature type="compositionally biased region" description="Pro residues" evidence="10">
    <location>
        <begin position="193"/>
        <end position="211"/>
    </location>
</feature>
<dbReference type="SUPFAM" id="SSF53178">
    <property type="entry name" value="Peptidyl-tRNA hydrolase-like"/>
    <property type="match status" value="1"/>
</dbReference>
<evidence type="ECO:0000256" key="2">
    <source>
        <dbReference type="ARBA" id="ARBA00022555"/>
    </source>
</evidence>
<evidence type="ECO:0000256" key="6">
    <source>
        <dbReference type="ARBA" id="ARBA00050038"/>
    </source>
</evidence>
<gene>
    <name evidence="7 11" type="primary">pth</name>
    <name evidence="11" type="ORF">M8445_05365</name>
</gene>
<keyword evidence="3 7" id="KW-0378">Hydrolase</keyword>
<evidence type="ECO:0000256" key="1">
    <source>
        <dbReference type="ARBA" id="ARBA00013260"/>
    </source>
</evidence>
<evidence type="ECO:0000256" key="3">
    <source>
        <dbReference type="ARBA" id="ARBA00022801"/>
    </source>
</evidence>